<dbReference type="Gene3D" id="2.40.160.60">
    <property type="entry name" value="Outer membrane protein transport protein (OMPP1/FadL/TodX)"/>
    <property type="match status" value="1"/>
</dbReference>
<evidence type="ECO:0000256" key="6">
    <source>
        <dbReference type="ARBA" id="ARBA00022692"/>
    </source>
</evidence>
<accession>A0A2A7U198</accession>
<dbReference type="OrthoDB" id="19849at2"/>
<dbReference type="Pfam" id="PF03349">
    <property type="entry name" value="Toluene_X"/>
    <property type="match status" value="1"/>
</dbReference>
<evidence type="ECO:0000256" key="11">
    <source>
        <dbReference type="ARBA" id="ARBA00031886"/>
    </source>
</evidence>
<evidence type="ECO:0000313" key="15">
    <source>
        <dbReference type="Proteomes" id="UP000219788"/>
    </source>
</evidence>
<keyword evidence="9" id="KW-0472">Membrane</keyword>
<dbReference type="SUPFAM" id="SSF56935">
    <property type="entry name" value="Porins"/>
    <property type="match status" value="1"/>
</dbReference>
<feature type="signal peptide" evidence="13">
    <location>
        <begin position="1"/>
        <end position="26"/>
    </location>
</feature>
<dbReference type="NCBIfam" id="NF007988">
    <property type="entry name" value="PRK10716.1"/>
    <property type="match status" value="1"/>
</dbReference>
<dbReference type="SMR" id="A0A2A7U198"/>
<evidence type="ECO:0000256" key="5">
    <source>
        <dbReference type="ARBA" id="ARBA00022452"/>
    </source>
</evidence>
<evidence type="ECO:0000256" key="8">
    <source>
        <dbReference type="ARBA" id="ARBA00023055"/>
    </source>
</evidence>
<evidence type="ECO:0000256" key="13">
    <source>
        <dbReference type="SAM" id="SignalP"/>
    </source>
</evidence>
<dbReference type="STRING" id="636.AAW15_04800"/>
<evidence type="ECO:0000256" key="9">
    <source>
        <dbReference type="ARBA" id="ARBA00023136"/>
    </source>
</evidence>
<dbReference type="GO" id="GO:0015483">
    <property type="term" value="F:long-chain fatty acid transporting porin activity"/>
    <property type="evidence" value="ECO:0007669"/>
    <property type="project" value="TreeGrafter"/>
</dbReference>
<evidence type="ECO:0000256" key="12">
    <source>
        <dbReference type="ARBA" id="ARBA00033358"/>
    </source>
</evidence>
<dbReference type="FunFam" id="2.40.160.60:FF:000001">
    <property type="entry name" value="Long-chain fatty acid transporter FadL"/>
    <property type="match status" value="1"/>
</dbReference>
<feature type="chain" id="PRO_5012789369" description="Long-chain fatty acid transport protein" evidence="13">
    <location>
        <begin position="27"/>
        <end position="439"/>
    </location>
</feature>
<comment type="similarity">
    <text evidence="2">Belongs to the OmpP1/FadL family.</text>
</comment>
<keyword evidence="6" id="KW-0812">Transmembrane</keyword>
<dbReference type="RefSeq" id="WP_005288411.1">
    <property type="nucleotide sequence ID" value="NZ_AP028090.1"/>
</dbReference>
<dbReference type="PANTHER" id="PTHR35093">
    <property type="entry name" value="OUTER MEMBRANE PROTEIN NMB0088-RELATED"/>
    <property type="match status" value="1"/>
</dbReference>
<evidence type="ECO:0000256" key="10">
    <source>
        <dbReference type="ARBA" id="ARBA00023237"/>
    </source>
</evidence>
<name>A0A2A7U198_EDWTA</name>
<dbReference type="AlphaFoldDB" id="A0A2A7U198"/>
<evidence type="ECO:0000256" key="3">
    <source>
        <dbReference type="ARBA" id="ARBA00015869"/>
    </source>
</evidence>
<evidence type="ECO:0000256" key="2">
    <source>
        <dbReference type="ARBA" id="ARBA00008163"/>
    </source>
</evidence>
<dbReference type="InterPro" id="IPR005017">
    <property type="entry name" value="OMPP1/FadL/TodX"/>
</dbReference>
<evidence type="ECO:0000256" key="7">
    <source>
        <dbReference type="ARBA" id="ARBA00022729"/>
    </source>
</evidence>
<keyword evidence="10" id="KW-0998">Cell outer membrane</keyword>
<proteinExistence type="inferred from homology"/>
<keyword evidence="7 13" id="KW-0732">Signal</keyword>
<evidence type="ECO:0000313" key="14">
    <source>
        <dbReference type="EMBL" id="PEH72109.1"/>
    </source>
</evidence>
<comment type="subcellular location">
    <subcellularLocation>
        <location evidence="1">Cell outer membrane</location>
        <topology evidence="1">Multi-pass membrane protein</topology>
    </subcellularLocation>
</comment>
<protein>
    <recommendedName>
        <fullName evidence="3">Long-chain fatty acid transport protein</fullName>
    </recommendedName>
    <alternativeName>
        <fullName evidence="12">Outer membrane FadL protein</fullName>
    </alternativeName>
    <alternativeName>
        <fullName evidence="11">Outer membrane flp protein</fullName>
    </alternativeName>
</protein>
<dbReference type="GO" id="GO:0009279">
    <property type="term" value="C:cell outer membrane"/>
    <property type="evidence" value="ECO:0007669"/>
    <property type="project" value="UniProtKB-SubCell"/>
</dbReference>
<gene>
    <name evidence="14" type="ORF">CRM76_09365</name>
</gene>
<reference evidence="15" key="1">
    <citation type="submission" date="2017-09" db="EMBL/GenBank/DDBJ databases">
        <title>FDA dAtabase for Regulatory Grade micrObial Sequences (FDA-ARGOS): Supporting development and validation of Infectious Disease Dx tests.</title>
        <authorList>
            <person name="Goldberg B."/>
            <person name="Campos J."/>
            <person name="Tallon L."/>
            <person name="Sadzewicz L."/>
            <person name="Ott S."/>
            <person name="Zhao X."/>
            <person name="Nagaraj S."/>
            <person name="Vavikolanu K."/>
            <person name="Aluvathingal J."/>
            <person name="Nadendla S."/>
            <person name="Geyer C."/>
            <person name="Sichtig H."/>
        </authorList>
    </citation>
    <scope>NUCLEOTIDE SEQUENCE [LARGE SCALE GENOMIC DNA]</scope>
    <source>
        <strain evidence="15">FDAARGOS_370</strain>
    </source>
</reference>
<keyword evidence="5" id="KW-1134">Transmembrane beta strand</keyword>
<organism evidence="14 15">
    <name type="scientific">Edwardsiella tarda</name>
    <dbReference type="NCBI Taxonomy" id="636"/>
    <lineage>
        <taxon>Bacteria</taxon>
        <taxon>Pseudomonadati</taxon>
        <taxon>Pseudomonadota</taxon>
        <taxon>Gammaproteobacteria</taxon>
        <taxon>Enterobacterales</taxon>
        <taxon>Hafniaceae</taxon>
        <taxon>Edwardsiella</taxon>
    </lineage>
</organism>
<keyword evidence="8" id="KW-0445">Lipid transport</keyword>
<keyword evidence="4" id="KW-0813">Transport</keyword>
<dbReference type="Proteomes" id="UP000219788">
    <property type="component" value="Unassembled WGS sequence"/>
</dbReference>
<evidence type="ECO:0000256" key="4">
    <source>
        <dbReference type="ARBA" id="ARBA00022448"/>
    </source>
</evidence>
<comment type="caution">
    <text evidence="14">The sequence shown here is derived from an EMBL/GenBank/DDBJ whole genome shotgun (WGS) entry which is preliminary data.</text>
</comment>
<dbReference type="EMBL" id="PDDV01000013">
    <property type="protein sequence ID" value="PEH72109.1"/>
    <property type="molecule type" value="Genomic_DNA"/>
</dbReference>
<dbReference type="PANTHER" id="PTHR35093:SF3">
    <property type="entry name" value="LONG-CHAIN FATTY ACID TRANSPORT PROTEIN"/>
    <property type="match status" value="1"/>
</dbReference>
<sequence>MRPQKLFTRSALAAAVALLSSANAYAAGFQLNEFSAAGLGRAFSGEGAMIDTPASASRNPAVLSTFDRPALSVGGIYIDPGVDITGTSPTGQSLNAHNIAPSALIPNLHYVQPLNDHWSIGASATSNYGLATEFSDNYTAGAFGGTTDLMTANFNLSTAYRLNQQWSFGLGVNAVYAKAKIERYAGDLPLIIGSKLPPKYQNIAMGIQPNTQIADLKGHTWGYGWNAGILYQIDERNRYALTYRSEVKLDFKGDYSSALPSKANPILGLIGLPMGSDGQVIPGKLSMTLPAMLEVSGYNRVAPQWAIHYSLAYTTWSQFKELKATDNDNDTLFQKDEQFHDAYRMALGATYYYDDNWTFRGGVAFDATPVPAEHRSISIPDQNRAWLSGGFSYAFNRDLSVDVGASYMHGSHVNFKEGPYQFRSVGKAWLYGANVNYAF</sequence>
<evidence type="ECO:0000256" key="1">
    <source>
        <dbReference type="ARBA" id="ARBA00004571"/>
    </source>
</evidence>